<sequence>MTDRRDNNGNGEAGSPYLWQDRNENGYYDEGERYTDWDSETPASPGGTPLTDNDNIKGALADGIDNDNDGLIDEGIDEA</sequence>
<reference evidence="2" key="1">
    <citation type="submission" date="2018-05" db="EMBL/GenBank/DDBJ databases">
        <authorList>
            <person name="Lanie J.A."/>
            <person name="Ng W.-L."/>
            <person name="Kazmierczak K.M."/>
            <person name="Andrzejewski T.M."/>
            <person name="Davidsen T.M."/>
            <person name="Wayne K.J."/>
            <person name="Tettelin H."/>
            <person name="Glass J.I."/>
            <person name="Rusch D."/>
            <person name="Podicherti R."/>
            <person name="Tsui H.-C.T."/>
            <person name="Winkler M.E."/>
        </authorList>
    </citation>
    <scope>NUCLEOTIDE SEQUENCE</scope>
</reference>
<feature type="region of interest" description="Disordered" evidence="1">
    <location>
        <begin position="1"/>
        <end position="79"/>
    </location>
</feature>
<accession>A0A382KKJ2</accession>
<dbReference type="AlphaFoldDB" id="A0A382KKJ2"/>
<proteinExistence type="predicted"/>
<evidence type="ECO:0000256" key="1">
    <source>
        <dbReference type="SAM" id="MobiDB-lite"/>
    </source>
</evidence>
<feature type="compositionally biased region" description="Acidic residues" evidence="1">
    <location>
        <begin position="64"/>
        <end position="79"/>
    </location>
</feature>
<gene>
    <name evidence="2" type="ORF">METZ01_LOCUS277613</name>
</gene>
<organism evidence="2">
    <name type="scientific">marine metagenome</name>
    <dbReference type="NCBI Taxonomy" id="408172"/>
    <lineage>
        <taxon>unclassified sequences</taxon>
        <taxon>metagenomes</taxon>
        <taxon>ecological metagenomes</taxon>
    </lineage>
</organism>
<name>A0A382KKJ2_9ZZZZ</name>
<evidence type="ECO:0000313" key="2">
    <source>
        <dbReference type="EMBL" id="SVC24759.1"/>
    </source>
</evidence>
<protein>
    <submittedName>
        <fullName evidence="2">Uncharacterized protein</fullName>
    </submittedName>
</protein>
<feature type="non-terminal residue" evidence="2">
    <location>
        <position position="79"/>
    </location>
</feature>
<dbReference type="EMBL" id="UINC01081167">
    <property type="protein sequence ID" value="SVC24759.1"/>
    <property type="molecule type" value="Genomic_DNA"/>
</dbReference>